<gene>
    <name evidence="1" type="ORF">METZ01_LOCUS419411</name>
</gene>
<evidence type="ECO:0008006" key="2">
    <source>
        <dbReference type="Google" id="ProtNLM"/>
    </source>
</evidence>
<evidence type="ECO:0000313" key="1">
    <source>
        <dbReference type="EMBL" id="SVD66557.1"/>
    </source>
</evidence>
<sequence length="272" mass="29012">DQSYAILLGSDNTTTDMRFRYVDPPDVSLTNQDLTDKGTFYVSKISNTTDENGQKATFTVRLSSAPSDNGTTSTDNVTITLSVSDTSEGEIFEIGNKQAGDNLSALVFTDSNWNSERTVTVRGVFDNVSDGDQKYTVVLKDNVSSDARFRYVDPADVEVTNVDLTGKGGFYVSAVSGATDENGQTATFSVRLTSQPSDNGTQGQSTDNVTITLSSSDTSEGVLLSASALTFTSSNWNAAQTVTVLGVHDNILDGDQSYAILLGSDNTTTDMR</sequence>
<name>A0A382X5S1_9ZZZZ</name>
<dbReference type="EMBL" id="UINC01165261">
    <property type="protein sequence ID" value="SVD66557.1"/>
    <property type="molecule type" value="Genomic_DNA"/>
</dbReference>
<feature type="non-terminal residue" evidence="1">
    <location>
        <position position="1"/>
    </location>
</feature>
<proteinExistence type="predicted"/>
<dbReference type="AlphaFoldDB" id="A0A382X5S1"/>
<organism evidence="1">
    <name type="scientific">marine metagenome</name>
    <dbReference type="NCBI Taxonomy" id="408172"/>
    <lineage>
        <taxon>unclassified sequences</taxon>
        <taxon>metagenomes</taxon>
        <taxon>ecological metagenomes</taxon>
    </lineage>
</organism>
<protein>
    <recommendedName>
        <fullName evidence="2">Cadherin domain-containing protein</fullName>
    </recommendedName>
</protein>
<accession>A0A382X5S1</accession>
<feature type="non-terminal residue" evidence="1">
    <location>
        <position position="272"/>
    </location>
</feature>
<reference evidence="1" key="1">
    <citation type="submission" date="2018-05" db="EMBL/GenBank/DDBJ databases">
        <authorList>
            <person name="Lanie J.A."/>
            <person name="Ng W.-L."/>
            <person name="Kazmierczak K.M."/>
            <person name="Andrzejewski T.M."/>
            <person name="Davidsen T.M."/>
            <person name="Wayne K.J."/>
            <person name="Tettelin H."/>
            <person name="Glass J.I."/>
            <person name="Rusch D."/>
            <person name="Podicherti R."/>
            <person name="Tsui H.-C.T."/>
            <person name="Winkler M.E."/>
        </authorList>
    </citation>
    <scope>NUCLEOTIDE SEQUENCE</scope>
</reference>